<dbReference type="PIRSF" id="PIRSF000137">
    <property type="entry name" value="Alcohol_oxidase"/>
    <property type="match status" value="1"/>
</dbReference>
<dbReference type="SUPFAM" id="SSF54373">
    <property type="entry name" value="FAD-linked reductases, C-terminal domain"/>
    <property type="match status" value="1"/>
</dbReference>
<dbReference type="InterPro" id="IPR000172">
    <property type="entry name" value="GMC_OxRdtase_N"/>
</dbReference>
<evidence type="ECO:0000259" key="8">
    <source>
        <dbReference type="PROSITE" id="PS00624"/>
    </source>
</evidence>
<dbReference type="PANTHER" id="PTHR11552:SF147">
    <property type="entry name" value="CHOLINE DEHYDROGENASE, MITOCHONDRIAL"/>
    <property type="match status" value="1"/>
</dbReference>
<gene>
    <name evidence="9" type="ORF">S2091_4133</name>
</gene>
<dbReference type="Proteomes" id="UP000237839">
    <property type="component" value="Unassembled WGS sequence"/>
</dbReference>
<dbReference type="Gene3D" id="3.50.50.60">
    <property type="entry name" value="FAD/NAD(P)-binding domain"/>
    <property type="match status" value="1"/>
</dbReference>
<evidence type="ECO:0000256" key="3">
    <source>
        <dbReference type="ARBA" id="ARBA00022630"/>
    </source>
</evidence>
<keyword evidence="4 5" id="KW-0274">FAD</keyword>
<evidence type="ECO:0000313" key="10">
    <source>
        <dbReference type="Proteomes" id="UP000237839"/>
    </source>
</evidence>
<comment type="cofactor">
    <cofactor evidence="1 5">
        <name>FAD</name>
        <dbReference type="ChEBI" id="CHEBI:57692"/>
    </cofactor>
</comment>
<evidence type="ECO:0000259" key="7">
    <source>
        <dbReference type="PROSITE" id="PS00623"/>
    </source>
</evidence>
<keyword evidence="10" id="KW-1185">Reference proteome</keyword>
<dbReference type="PROSITE" id="PS00623">
    <property type="entry name" value="GMC_OXRED_1"/>
    <property type="match status" value="1"/>
</dbReference>
<dbReference type="GO" id="GO:0050660">
    <property type="term" value="F:flavin adenine dinucleotide binding"/>
    <property type="evidence" value="ECO:0007669"/>
    <property type="project" value="InterPro"/>
</dbReference>
<dbReference type="PROSITE" id="PS00624">
    <property type="entry name" value="GMC_OXRED_2"/>
    <property type="match status" value="1"/>
</dbReference>
<evidence type="ECO:0000256" key="4">
    <source>
        <dbReference type="ARBA" id="ARBA00022827"/>
    </source>
</evidence>
<name>A0A2S9GTS6_9BURK</name>
<dbReference type="InterPro" id="IPR012132">
    <property type="entry name" value="GMC_OxRdtase"/>
</dbReference>
<feature type="domain" description="Glucose-methanol-choline oxidoreductase N-terminal" evidence="7">
    <location>
        <begin position="89"/>
        <end position="112"/>
    </location>
</feature>
<dbReference type="EMBL" id="PUGF01000028">
    <property type="protein sequence ID" value="PRC91132.1"/>
    <property type="molecule type" value="Genomic_DNA"/>
</dbReference>
<reference evidence="9 10" key="1">
    <citation type="submission" date="2018-02" db="EMBL/GenBank/DDBJ databases">
        <title>Solimicrobium silvestre gen. nov., sp. nov., isolated from alpine forest soil.</title>
        <authorList>
            <person name="Margesin R."/>
            <person name="Albuquerque L."/>
            <person name="Zhang D.-C."/>
            <person name="Froufe H.J.C."/>
            <person name="Severino R."/>
            <person name="Roxo I."/>
            <person name="Egas C."/>
            <person name="Da Costa M.S."/>
        </authorList>
    </citation>
    <scope>NUCLEOTIDE SEQUENCE [LARGE SCALE GENOMIC DNA]</scope>
    <source>
        <strain evidence="9 10">S20-91</strain>
    </source>
</reference>
<comment type="similarity">
    <text evidence="2 6">Belongs to the GMC oxidoreductase family.</text>
</comment>
<dbReference type="Pfam" id="PF00732">
    <property type="entry name" value="GMC_oxred_N"/>
    <property type="match status" value="1"/>
</dbReference>
<keyword evidence="3 6" id="KW-0285">Flavoprotein</keyword>
<feature type="domain" description="Glucose-methanol-choline oxidoreductase N-terminal" evidence="8">
    <location>
        <begin position="261"/>
        <end position="275"/>
    </location>
</feature>
<dbReference type="GO" id="GO:0016614">
    <property type="term" value="F:oxidoreductase activity, acting on CH-OH group of donors"/>
    <property type="evidence" value="ECO:0007669"/>
    <property type="project" value="InterPro"/>
</dbReference>
<evidence type="ECO:0000256" key="5">
    <source>
        <dbReference type="PIRSR" id="PIRSR000137-2"/>
    </source>
</evidence>
<dbReference type="InterPro" id="IPR007867">
    <property type="entry name" value="GMC_OxRtase_C"/>
</dbReference>
<dbReference type="PANTHER" id="PTHR11552">
    <property type="entry name" value="GLUCOSE-METHANOL-CHOLINE GMC OXIDOREDUCTASE"/>
    <property type="match status" value="1"/>
</dbReference>
<comment type="caution">
    <text evidence="9">The sequence shown here is derived from an EMBL/GenBank/DDBJ whole genome shotgun (WGS) entry which is preliminary data.</text>
</comment>
<evidence type="ECO:0000256" key="1">
    <source>
        <dbReference type="ARBA" id="ARBA00001974"/>
    </source>
</evidence>
<feature type="binding site" evidence="5">
    <location>
        <begin position="99"/>
        <end position="102"/>
    </location>
    <ligand>
        <name>FAD</name>
        <dbReference type="ChEBI" id="CHEBI:57692"/>
    </ligand>
</feature>
<accession>A0A2S9GTS6</accession>
<evidence type="ECO:0000256" key="6">
    <source>
        <dbReference type="RuleBase" id="RU003968"/>
    </source>
</evidence>
<feature type="binding site" evidence="5">
    <location>
        <position position="226"/>
    </location>
    <ligand>
        <name>FAD</name>
        <dbReference type="ChEBI" id="CHEBI:57692"/>
    </ligand>
</feature>
<protein>
    <submittedName>
        <fullName evidence="9">Choline dehydrogenase and related flavoprotein</fullName>
    </submittedName>
</protein>
<dbReference type="RefSeq" id="WP_243405515.1">
    <property type="nucleotide sequence ID" value="NZ_PUGF01000028.1"/>
</dbReference>
<dbReference type="InterPro" id="IPR036188">
    <property type="entry name" value="FAD/NAD-bd_sf"/>
</dbReference>
<dbReference type="AlphaFoldDB" id="A0A2S9GTS6"/>
<proteinExistence type="inferred from homology"/>
<evidence type="ECO:0000256" key="2">
    <source>
        <dbReference type="ARBA" id="ARBA00010790"/>
    </source>
</evidence>
<organism evidence="9 10">
    <name type="scientific">Solimicrobium silvestre</name>
    <dbReference type="NCBI Taxonomy" id="2099400"/>
    <lineage>
        <taxon>Bacteria</taxon>
        <taxon>Pseudomonadati</taxon>
        <taxon>Pseudomonadota</taxon>
        <taxon>Betaproteobacteria</taxon>
        <taxon>Burkholderiales</taxon>
        <taxon>Oxalobacteraceae</taxon>
        <taxon>Solimicrobium</taxon>
    </lineage>
</organism>
<dbReference type="SUPFAM" id="SSF51905">
    <property type="entry name" value="FAD/NAD(P)-binding domain"/>
    <property type="match status" value="1"/>
</dbReference>
<dbReference type="Gene3D" id="3.30.560.10">
    <property type="entry name" value="Glucose Oxidase, domain 3"/>
    <property type="match status" value="1"/>
</dbReference>
<dbReference type="Pfam" id="PF05199">
    <property type="entry name" value="GMC_oxred_C"/>
    <property type="match status" value="1"/>
</dbReference>
<sequence>MNTPTTENTMFDYVIIGGGSAGCVLANRLSADPAISVCLLEAGGDNQSALIRTPGAFGYFMFSRKYNWAYRAKADPTVCKGRRMFLPRGKGLGGSSAINGMVYIRGFRRDYDEWAALGNTGWSFDEVLPYFKRSEDNARGASSHHGSGGPLHVSDAEMHYPISQQFLEAAKQTGLPLTDDFNGAKPEGVGIYQFTIRDGQRCGVAAAFLDPARRRSNLTVITHAHVTQLNLIGKRVSGVNYEVNGQPCFVAAKCEVILSAGAYGSPQLLMLSGIGDPFELKRHKIACKHVLPGVGQNLQEHVDSCVLTSSHDHGGTSLTPTGIARMCKAIWQYYRHKKGLLRASATEIGAYLCSSPEHVIPDVQYHIIPVLFDDSGRDIALLAKTGYSVHVYVVRPKSRGSVRLASNDPYAEPVVDQCLLEHPDDIKSLLNGIRLARRWLAAPIFSASRKKELVPGAERVSDEEILEACRNHLGNGFHPVGTCKMGIDEMAVVGPDLKVHGLDNLRVVDASIMPNVVSGNTNAPTIMIAEKASDMILELRTMSKLPEFAHCK</sequence>
<evidence type="ECO:0000313" key="9">
    <source>
        <dbReference type="EMBL" id="PRC91132.1"/>
    </source>
</evidence>